<keyword evidence="2" id="KW-1185">Reference proteome</keyword>
<evidence type="ECO:0000313" key="2">
    <source>
        <dbReference type="Proteomes" id="UP000198242"/>
    </source>
</evidence>
<proteinExistence type="predicted"/>
<gene>
    <name evidence="1" type="ORF">GA0074695_0004</name>
</gene>
<sequence>MLRIRPFRRLWIVLGVASFGDWLGLLATSVFAAAQVSGDTAKGAAFAV</sequence>
<dbReference type="Proteomes" id="UP000198242">
    <property type="component" value="Chromosome I"/>
</dbReference>
<evidence type="ECO:0000313" key="1">
    <source>
        <dbReference type="EMBL" id="SCE64966.1"/>
    </source>
</evidence>
<dbReference type="AlphaFoldDB" id="A0A1C4TZY6"/>
<dbReference type="EMBL" id="LT607411">
    <property type="protein sequence ID" value="SCE64966.1"/>
    <property type="molecule type" value="Genomic_DNA"/>
</dbReference>
<name>A0A1C4TZY6_MICVI</name>
<protein>
    <submittedName>
        <fullName evidence="1">Uncharacterized protein</fullName>
    </submittedName>
</protein>
<reference evidence="2" key="1">
    <citation type="submission" date="2016-06" db="EMBL/GenBank/DDBJ databases">
        <authorList>
            <person name="Varghese N."/>
            <person name="Submissions Spin"/>
        </authorList>
    </citation>
    <scope>NUCLEOTIDE SEQUENCE [LARGE SCALE GENOMIC DNA]</scope>
    <source>
        <strain evidence="2">DSM 43909</strain>
    </source>
</reference>
<accession>A0A1C4TZY6</accession>
<organism evidence="1 2">
    <name type="scientific">Micromonospora viridifaciens</name>
    <dbReference type="NCBI Taxonomy" id="1881"/>
    <lineage>
        <taxon>Bacteria</taxon>
        <taxon>Bacillati</taxon>
        <taxon>Actinomycetota</taxon>
        <taxon>Actinomycetes</taxon>
        <taxon>Micromonosporales</taxon>
        <taxon>Micromonosporaceae</taxon>
        <taxon>Micromonospora</taxon>
    </lineage>
</organism>